<name>A0A0H5CXD4_9RHOB</name>
<feature type="transmembrane region" description="Helical" evidence="1">
    <location>
        <begin position="73"/>
        <end position="99"/>
    </location>
</feature>
<dbReference type="RefSeq" id="WP_243445046.1">
    <property type="nucleotide sequence ID" value="NZ_CVRL01000004.1"/>
</dbReference>
<dbReference type="EMBL" id="CVRL01000004">
    <property type="protein sequence ID" value="CRL09586.1"/>
    <property type="molecule type" value="Genomic_DNA"/>
</dbReference>
<evidence type="ECO:0000256" key="1">
    <source>
        <dbReference type="SAM" id="Phobius"/>
    </source>
</evidence>
<organism evidence="2 3">
    <name type="scientific">Phaeobacter italicus</name>
    <dbReference type="NCBI Taxonomy" id="481446"/>
    <lineage>
        <taxon>Bacteria</taxon>
        <taxon>Pseudomonadati</taxon>
        <taxon>Pseudomonadota</taxon>
        <taxon>Alphaproteobacteria</taxon>
        <taxon>Rhodobacterales</taxon>
        <taxon>Roseobacteraceae</taxon>
        <taxon>Phaeobacter</taxon>
    </lineage>
</organism>
<keyword evidence="1" id="KW-0812">Transmembrane</keyword>
<feature type="transmembrane region" description="Helical" evidence="1">
    <location>
        <begin position="169"/>
        <end position="185"/>
    </location>
</feature>
<evidence type="ECO:0000313" key="3">
    <source>
        <dbReference type="Proteomes" id="UP000043764"/>
    </source>
</evidence>
<keyword evidence="3" id="KW-1185">Reference proteome</keyword>
<sequence length="232" mass="24987">MVILVPKIDCILQTWQPAHMQNLFSANMPGLRFVINVMAFSLVALVPVLLIYVMRTPGFSSALMDGGPALSRFLRQVLTNGLPVIFIVNYVGFFLFAVLNEKGTNSRDPAIFIFFDVVIRVALFLVLHAFIYVLSAGWFGSFGGSRATALSVVAPTLARSALFENISGVYLYATLVSALPLYVTAAGKSPILRPFIGLFPKSIGAVSVALLAFLLAAVCLTAIAAVILRLQS</sequence>
<evidence type="ECO:0000313" key="2">
    <source>
        <dbReference type="EMBL" id="CRL09586.1"/>
    </source>
</evidence>
<dbReference type="Proteomes" id="UP000043764">
    <property type="component" value="Unassembled WGS sequence"/>
</dbReference>
<keyword evidence="1" id="KW-1133">Transmembrane helix</keyword>
<reference evidence="3" key="1">
    <citation type="submission" date="2015-05" db="EMBL/GenBank/DDBJ databases">
        <authorList>
            <person name="Rodrigo-Torres Lidia"/>
            <person name="Arahal R.David."/>
        </authorList>
    </citation>
    <scope>NUCLEOTIDE SEQUENCE [LARGE SCALE GENOMIC DNA]</scope>
    <source>
        <strain evidence="3">CECT 7321</strain>
    </source>
</reference>
<protein>
    <submittedName>
        <fullName evidence="2">Uncharacterized protein</fullName>
    </submittedName>
</protein>
<accession>A0A0H5CXD4</accession>
<proteinExistence type="predicted"/>
<keyword evidence="1" id="KW-0472">Membrane</keyword>
<feature type="transmembrane region" description="Helical" evidence="1">
    <location>
        <begin position="205"/>
        <end position="228"/>
    </location>
</feature>
<gene>
    <name evidence="2" type="ORF">NIT7321_00417</name>
</gene>
<feature type="transmembrane region" description="Helical" evidence="1">
    <location>
        <begin position="111"/>
        <end position="132"/>
    </location>
</feature>
<feature type="transmembrane region" description="Helical" evidence="1">
    <location>
        <begin position="33"/>
        <end position="53"/>
    </location>
</feature>
<dbReference type="AlphaFoldDB" id="A0A0H5CXD4"/>